<sequence>MPSSQELNARLWRHWDETPRASEPGAMPPSSRNTLFVSSLQSVAGCKDTSEVPKDFFEKLARLLFRMCHRDPDQNAICLTATATQAQATNVLVGDNWTEYPGYKHIGTLMETVMSQQELYPERVIDVYRDDQPRAPIRLGKKANLSPDRGVHRFRRTVEEAKPVQWREWDKKVQVLLPKDTTLTKEQFLKDNQKWLDDLGNPDVDRWALEKSIDRTVTEEMARSYSCSV</sequence>
<protein>
    <submittedName>
        <fullName evidence="1">Uncharacterized protein</fullName>
    </submittedName>
</protein>
<proteinExistence type="predicted"/>
<evidence type="ECO:0000313" key="2">
    <source>
        <dbReference type="Proteomes" id="UP001152049"/>
    </source>
</evidence>
<evidence type="ECO:0000313" key="1">
    <source>
        <dbReference type="EMBL" id="KAJ4271370.1"/>
    </source>
</evidence>
<comment type="caution">
    <text evidence="1">The sequence shown here is derived from an EMBL/GenBank/DDBJ whole genome shotgun (WGS) entry which is preliminary data.</text>
</comment>
<dbReference type="Proteomes" id="UP001152049">
    <property type="component" value="Unassembled WGS sequence"/>
</dbReference>
<dbReference type="EMBL" id="JAOQAZ010000001">
    <property type="protein sequence ID" value="KAJ4271370.1"/>
    <property type="molecule type" value="Genomic_DNA"/>
</dbReference>
<accession>A0A9W8VQ00</accession>
<keyword evidence="2" id="KW-1185">Reference proteome</keyword>
<gene>
    <name evidence="1" type="ORF">NW762_000072</name>
</gene>
<reference evidence="1" key="1">
    <citation type="submission" date="2022-09" db="EMBL/GenBank/DDBJ databases">
        <title>Fusarium specimens isolated from Avocado Roots.</title>
        <authorList>
            <person name="Stajich J."/>
            <person name="Roper C."/>
            <person name="Heimlech-Rivalta G."/>
        </authorList>
    </citation>
    <scope>NUCLEOTIDE SEQUENCE</scope>
    <source>
        <strain evidence="1">CF00136</strain>
    </source>
</reference>
<name>A0A9W8VQ00_9HYPO</name>
<dbReference type="AlphaFoldDB" id="A0A9W8VQ00"/>
<organism evidence="1 2">
    <name type="scientific">Fusarium torreyae</name>
    <dbReference type="NCBI Taxonomy" id="1237075"/>
    <lineage>
        <taxon>Eukaryota</taxon>
        <taxon>Fungi</taxon>
        <taxon>Dikarya</taxon>
        <taxon>Ascomycota</taxon>
        <taxon>Pezizomycotina</taxon>
        <taxon>Sordariomycetes</taxon>
        <taxon>Hypocreomycetidae</taxon>
        <taxon>Hypocreales</taxon>
        <taxon>Nectriaceae</taxon>
        <taxon>Fusarium</taxon>
    </lineage>
</organism>